<evidence type="ECO:0000313" key="18">
    <source>
        <dbReference type="Proteomes" id="UP000451565"/>
    </source>
</evidence>
<keyword evidence="18" id="KW-1185">Reference proteome</keyword>
<dbReference type="SUPFAM" id="SSF53067">
    <property type="entry name" value="Actin-like ATPase domain"/>
    <property type="match status" value="2"/>
</dbReference>
<accession>A0A843YS88</accession>
<feature type="binding site" evidence="16">
    <location>
        <begin position="11"/>
        <end position="18"/>
    </location>
    <ligand>
        <name>ATP</name>
        <dbReference type="ChEBI" id="CHEBI:30616"/>
    </ligand>
</feature>
<feature type="binding site" evidence="16">
    <location>
        <begin position="117"/>
        <end position="120"/>
    </location>
    <ligand>
        <name>substrate</name>
    </ligand>
</feature>
<evidence type="ECO:0000256" key="1">
    <source>
        <dbReference type="ARBA" id="ARBA00001206"/>
    </source>
</evidence>
<comment type="pathway">
    <text evidence="4 16">Cofactor biosynthesis; coenzyme A biosynthesis; CoA from (R)-pantothenate: step 1/5.</text>
</comment>
<dbReference type="EC" id="2.7.1.33" evidence="6 16"/>
<dbReference type="RefSeq" id="WP_153234168.1">
    <property type="nucleotide sequence ID" value="NZ_WINI01000003.1"/>
</dbReference>
<comment type="caution">
    <text evidence="16">Lacks conserved residue(s) required for the propagation of feature annotation.</text>
</comment>
<keyword evidence="13 16" id="KW-0173">Coenzyme A biosynthesis</keyword>
<evidence type="ECO:0000256" key="6">
    <source>
        <dbReference type="ARBA" id="ARBA00012102"/>
    </source>
</evidence>
<comment type="function">
    <text evidence="16">Catalyzes the phosphorylation of pantothenate (Pan), the first step in CoA biosynthesis.</text>
</comment>
<evidence type="ECO:0000256" key="8">
    <source>
        <dbReference type="ARBA" id="ARBA00022679"/>
    </source>
</evidence>
<dbReference type="GO" id="GO:0005524">
    <property type="term" value="F:ATP binding"/>
    <property type="evidence" value="ECO:0007669"/>
    <property type="project" value="UniProtKB-UniRule"/>
</dbReference>
<evidence type="ECO:0000256" key="4">
    <source>
        <dbReference type="ARBA" id="ARBA00005225"/>
    </source>
</evidence>
<dbReference type="Proteomes" id="UP000451565">
    <property type="component" value="Unassembled WGS sequence"/>
</dbReference>
<feature type="binding site" evidence="16">
    <location>
        <position position="110"/>
    </location>
    <ligand>
        <name>substrate</name>
    </ligand>
</feature>
<evidence type="ECO:0000256" key="10">
    <source>
        <dbReference type="ARBA" id="ARBA00022777"/>
    </source>
</evidence>
<evidence type="ECO:0000313" key="17">
    <source>
        <dbReference type="EMBL" id="MQR00584.1"/>
    </source>
</evidence>
<comment type="similarity">
    <text evidence="14 16">Belongs to the type III pantothenate kinase family.</text>
</comment>
<dbReference type="InterPro" id="IPR043129">
    <property type="entry name" value="ATPase_NBD"/>
</dbReference>
<evidence type="ECO:0000256" key="14">
    <source>
        <dbReference type="ARBA" id="ARBA00038036"/>
    </source>
</evidence>
<sequence>MKTTLPTLLIDAGNTRVKWALLTSHVENIQASTSMWSTSDSVTHAEMATLQDQWRDRINIDHKLHVLISNVAGKTMHAQLESALTAAFGDNLAVTWFASEAQLAGIRNAYRDPTQLGCDRFATAIAAHYLFPQQTLLVVTCGTATTIDAISAEGVFMGGMILPGLGTMATSLARNTAQLPRITDYVGIAAHFADNTDDAIVSGCIAAQVGAINHAITLQQEHMLQMPHMSTDDIKCILSGGGAPYIAPHMLHACEIVDNLVLTGLALVASSPQHSASNA</sequence>
<evidence type="ECO:0000256" key="15">
    <source>
        <dbReference type="ARBA" id="ARBA00040883"/>
    </source>
</evidence>
<dbReference type="UniPathway" id="UPA00241">
    <property type="reaction ID" value="UER00352"/>
</dbReference>
<evidence type="ECO:0000256" key="12">
    <source>
        <dbReference type="ARBA" id="ARBA00022958"/>
    </source>
</evidence>
<dbReference type="GO" id="GO:0005737">
    <property type="term" value="C:cytoplasm"/>
    <property type="evidence" value="ECO:0007669"/>
    <property type="project" value="UniProtKB-SubCell"/>
</dbReference>
<dbReference type="AlphaFoldDB" id="A0A843YS88"/>
<feature type="binding site" evidence="16">
    <location>
        <position position="143"/>
    </location>
    <ligand>
        <name>ATP</name>
        <dbReference type="ChEBI" id="CHEBI:30616"/>
    </ligand>
</feature>
<comment type="cofactor">
    <cofactor evidence="2">
        <name>K(+)</name>
        <dbReference type="ChEBI" id="CHEBI:29103"/>
    </cofactor>
</comment>
<dbReference type="Gene3D" id="3.30.420.40">
    <property type="match status" value="2"/>
</dbReference>
<name>A0A843YS88_9BURK</name>
<comment type="catalytic activity">
    <reaction evidence="1 16">
        <text>(R)-pantothenate + ATP = (R)-4'-phosphopantothenate + ADP + H(+)</text>
        <dbReference type="Rhea" id="RHEA:16373"/>
        <dbReference type="ChEBI" id="CHEBI:10986"/>
        <dbReference type="ChEBI" id="CHEBI:15378"/>
        <dbReference type="ChEBI" id="CHEBI:29032"/>
        <dbReference type="ChEBI" id="CHEBI:30616"/>
        <dbReference type="ChEBI" id="CHEBI:456216"/>
        <dbReference type="EC" id="2.7.1.33"/>
    </reaction>
</comment>
<keyword evidence="8 16" id="KW-0808">Transferase</keyword>
<dbReference type="PANTHER" id="PTHR34265">
    <property type="entry name" value="TYPE III PANTOTHENATE KINASE"/>
    <property type="match status" value="1"/>
</dbReference>
<dbReference type="PANTHER" id="PTHR34265:SF1">
    <property type="entry name" value="TYPE III PANTOTHENATE KINASE"/>
    <property type="match status" value="1"/>
</dbReference>
<evidence type="ECO:0000256" key="2">
    <source>
        <dbReference type="ARBA" id="ARBA00001958"/>
    </source>
</evidence>
<evidence type="ECO:0000256" key="5">
    <source>
        <dbReference type="ARBA" id="ARBA00011738"/>
    </source>
</evidence>
<organism evidence="17 18">
    <name type="scientific">Glaciimonas soli</name>
    <dbReference type="NCBI Taxonomy" id="2590999"/>
    <lineage>
        <taxon>Bacteria</taxon>
        <taxon>Pseudomonadati</taxon>
        <taxon>Pseudomonadota</taxon>
        <taxon>Betaproteobacteria</taxon>
        <taxon>Burkholderiales</taxon>
        <taxon>Oxalobacteraceae</taxon>
        <taxon>Glaciimonas</taxon>
    </lineage>
</organism>
<dbReference type="GO" id="GO:0004594">
    <property type="term" value="F:pantothenate kinase activity"/>
    <property type="evidence" value="ECO:0007669"/>
    <property type="project" value="UniProtKB-UniRule"/>
</dbReference>
<proteinExistence type="inferred from homology"/>
<comment type="caution">
    <text evidence="17">The sequence shown here is derived from an EMBL/GenBank/DDBJ whole genome shotgun (WGS) entry which is preliminary data.</text>
</comment>
<reference evidence="17 18" key="1">
    <citation type="submission" date="2019-10" db="EMBL/GenBank/DDBJ databases">
        <title>Glaciimonas soli sp. nov., a psychrophilic bacterium isolated from the forest soil of a high elevation mountain in Taiwan.</title>
        <authorList>
            <person name="Wang L.-T."/>
            <person name="Shieh W.Y."/>
        </authorList>
    </citation>
    <scope>NUCLEOTIDE SEQUENCE [LARGE SCALE GENOMIC DNA]</scope>
    <source>
        <strain evidence="17 18">GS1</strain>
    </source>
</reference>
<keyword evidence="7 16" id="KW-0963">Cytoplasm</keyword>
<comment type="subcellular location">
    <subcellularLocation>
        <location evidence="3 16">Cytoplasm</location>
    </subcellularLocation>
</comment>
<dbReference type="GO" id="GO:0015937">
    <property type="term" value="P:coenzyme A biosynthetic process"/>
    <property type="evidence" value="ECO:0007669"/>
    <property type="project" value="UniProtKB-UniRule"/>
</dbReference>
<feature type="active site" description="Proton acceptor" evidence="16">
    <location>
        <position position="119"/>
    </location>
</feature>
<feature type="binding site" evidence="16">
    <location>
        <position position="196"/>
    </location>
    <ligand>
        <name>substrate</name>
    </ligand>
</feature>
<evidence type="ECO:0000256" key="9">
    <source>
        <dbReference type="ARBA" id="ARBA00022741"/>
    </source>
</evidence>
<gene>
    <name evidence="16" type="primary">coaX</name>
    <name evidence="17" type="ORF">GEV47_07795</name>
</gene>
<evidence type="ECO:0000256" key="3">
    <source>
        <dbReference type="ARBA" id="ARBA00004496"/>
    </source>
</evidence>
<comment type="subunit">
    <text evidence="5 16">Homodimer.</text>
</comment>
<evidence type="ECO:0000256" key="7">
    <source>
        <dbReference type="ARBA" id="ARBA00022490"/>
    </source>
</evidence>
<evidence type="ECO:0000256" key="16">
    <source>
        <dbReference type="HAMAP-Rule" id="MF_01274"/>
    </source>
</evidence>
<keyword evidence="11 16" id="KW-0067">ATP-binding</keyword>
<dbReference type="NCBIfam" id="TIGR00671">
    <property type="entry name" value="baf"/>
    <property type="match status" value="1"/>
</dbReference>
<comment type="cofactor">
    <cofactor evidence="16">
        <name>NH4(+)</name>
        <dbReference type="ChEBI" id="CHEBI:28938"/>
    </cofactor>
    <cofactor evidence="16">
        <name>K(+)</name>
        <dbReference type="ChEBI" id="CHEBI:29103"/>
    </cofactor>
    <text evidence="16">A monovalent cation. Ammonium or potassium.</text>
</comment>
<keyword evidence="10 16" id="KW-0418">Kinase</keyword>
<dbReference type="InterPro" id="IPR004619">
    <property type="entry name" value="Type_III_PanK"/>
</dbReference>
<dbReference type="EMBL" id="WINI01000003">
    <property type="protein sequence ID" value="MQR00584.1"/>
    <property type="molecule type" value="Genomic_DNA"/>
</dbReference>
<keyword evidence="12 16" id="KW-0630">Potassium</keyword>
<dbReference type="HAMAP" id="MF_01274">
    <property type="entry name" value="Pantothen_kinase_3"/>
    <property type="match status" value="1"/>
</dbReference>
<protein>
    <recommendedName>
        <fullName evidence="15 16">Type III pantothenate kinase</fullName>
        <ecNumber evidence="6 16">2.7.1.33</ecNumber>
    </recommendedName>
    <alternativeName>
        <fullName evidence="16">PanK-III</fullName>
    </alternativeName>
    <alternativeName>
        <fullName evidence="16">Pantothenic acid kinase</fullName>
    </alternativeName>
</protein>
<keyword evidence="9 16" id="KW-0547">Nucleotide-binding</keyword>
<evidence type="ECO:0000256" key="13">
    <source>
        <dbReference type="ARBA" id="ARBA00022993"/>
    </source>
</evidence>
<dbReference type="CDD" id="cd24015">
    <property type="entry name" value="ASKHA_NBD_PanK-III"/>
    <property type="match status" value="1"/>
</dbReference>
<dbReference type="Pfam" id="PF03309">
    <property type="entry name" value="Pan_kinase"/>
    <property type="match status" value="1"/>
</dbReference>
<evidence type="ECO:0000256" key="11">
    <source>
        <dbReference type="ARBA" id="ARBA00022840"/>
    </source>
</evidence>
<dbReference type="OrthoDB" id="9781305at2"/>